<feature type="binding site" evidence="7">
    <location>
        <position position="23"/>
    </location>
    <ligand>
        <name>[4Fe-4S] cluster</name>
        <dbReference type="ChEBI" id="CHEBI:49883"/>
        <label>1</label>
    </ligand>
</feature>
<accession>C6E0Q1</accession>
<dbReference type="InterPro" id="IPR015246">
    <property type="entry name" value="Formate_DH_TM"/>
</dbReference>
<evidence type="ECO:0000256" key="6">
    <source>
        <dbReference type="ARBA" id="ARBA00023014"/>
    </source>
</evidence>
<keyword evidence="3 7" id="KW-0479">Metal-binding</keyword>
<dbReference type="Pfam" id="PF09163">
    <property type="entry name" value="Form-deh_trans"/>
    <property type="match status" value="1"/>
</dbReference>
<feature type="binding site" evidence="7">
    <location>
        <position position="20"/>
    </location>
    <ligand>
        <name>[4Fe-4S] cluster</name>
        <dbReference type="ChEBI" id="CHEBI:49883"/>
        <label>1</label>
    </ligand>
</feature>
<feature type="binding site" evidence="7">
    <location>
        <position position="140"/>
    </location>
    <ligand>
        <name>[4Fe-4S] cluster</name>
        <dbReference type="ChEBI" id="CHEBI:49883"/>
        <label>2</label>
    </ligand>
</feature>
<dbReference type="eggNOG" id="COG0437">
    <property type="taxonomic scope" value="Bacteria"/>
</dbReference>
<evidence type="ECO:0000256" key="5">
    <source>
        <dbReference type="ARBA" id="ARBA00023004"/>
    </source>
</evidence>
<feature type="binding site" evidence="7">
    <location>
        <position position="120"/>
    </location>
    <ligand>
        <name>[4Fe-4S] cluster</name>
        <dbReference type="ChEBI" id="CHEBI:49883"/>
        <label>4</label>
    </ligand>
</feature>
<dbReference type="PIRSF" id="PIRSF036298">
    <property type="entry name" value="FDH_4Fe4S"/>
    <property type="match status" value="1"/>
</dbReference>
<dbReference type="HOGENOM" id="CLU_043374_0_3_7"/>
<keyword evidence="9" id="KW-0472">Membrane</keyword>
<feature type="binding site" evidence="7">
    <location>
        <position position="84"/>
    </location>
    <ligand>
        <name>[4Fe-4S] cluster</name>
        <dbReference type="ChEBI" id="CHEBI:49883"/>
        <label>3</label>
    </ligand>
</feature>
<proteinExistence type="predicted"/>
<dbReference type="InterPro" id="IPR038384">
    <property type="entry name" value="Formate_DH_C_sf"/>
</dbReference>
<dbReference type="InterPro" id="IPR017896">
    <property type="entry name" value="4Fe4S_Fe-S-bd"/>
</dbReference>
<dbReference type="InterPro" id="IPR014603">
    <property type="entry name" value="Formate_DH_Fe-S_su"/>
</dbReference>
<evidence type="ECO:0000313" key="9">
    <source>
        <dbReference type="EMBL" id="ACT18675.1"/>
    </source>
</evidence>
<dbReference type="SUPFAM" id="SSF54862">
    <property type="entry name" value="4Fe-4S ferredoxins"/>
    <property type="match status" value="1"/>
</dbReference>
<dbReference type="GO" id="GO:0045333">
    <property type="term" value="P:cellular respiration"/>
    <property type="evidence" value="ECO:0007669"/>
    <property type="project" value="InterPro"/>
</dbReference>
<protein>
    <submittedName>
        <fullName evidence="9">Formate dehydrogenase transmembrane domain protein</fullName>
    </submittedName>
</protein>
<feature type="binding site" evidence="7">
    <location>
        <position position="124"/>
    </location>
    <ligand>
        <name>[4Fe-4S] cluster</name>
        <dbReference type="ChEBI" id="CHEBI:49883"/>
        <label>3</label>
    </ligand>
</feature>
<dbReference type="AlphaFoldDB" id="C6E0Q1"/>
<dbReference type="GO" id="GO:0051539">
    <property type="term" value="F:4 iron, 4 sulfur cluster binding"/>
    <property type="evidence" value="ECO:0007669"/>
    <property type="project" value="UniProtKB-KW"/>
</dbReference>
<organism evidence="9">
    <name type="scientific">Geobacter sp. (strain M21)</name>
    <dbReference type="NCBI Taxonomy" id="443144"/>
    <lineage>
        <taxon>Bacteria</taxon>
        <taxon>Pseudomonadati</taxon>
        <taxon>Thermodesulfobacteriota</taxon>
        <taxon>Desulfuromonadia</taxon>
        <taxon>Geobacterales</taxon>
        <taxon>Geobacteraceae</taxon>
        <taxon>Geobacter</taxon>
    </lineage>
</organism>
<feature type="binding site" evidence="7">
    <location>
        <position position="81"/>
    </location>
    <ligand>
        <name>[4Fe-4S] cluster</name>
        <dbReference type="ChEBI" id="CHEBI:49883"/>
        <label>3</label>
    </ligand>
</feature>
<feature type="binding site" evidence="7">
    <location>
        <position position="114"/>
    </location>
    <ligand>
        <name>[4Fe-4S] cluster</name>
        <dbReference type="ChEBI" id="CHEBI:49883"/>
        <label>4</label>
    </ligand>
</feature>
<keyword evidence="2 7" id="KW-0004">4Fe-4S</keyword>
<dbReference type="OrthoDB" id="9789030at2"/>
<name>C6E0Q1_GEOSM</name>
<feature type="domain" description="4Fe-4S ferredoxin-type" evidence="8">
    <location>
        <begin position="11"/>
        <end position="41"/>
    </location>
</feature>
<feature type="binding site" evidence="7">
    <location>
        <position position="30"/>
    </location>
    <ligand>
        <name>[4Fe-4S] cluster</name>
        <dbReference type="ChEBI" id="CHEBI:49883"/>
        <label>2</label>
    </ligand>
</feature>
<keyword evidence="4" id="KW-0677">Repeat</keyword>
<keyword evidence="5 7" id="KW-0408">Iron</keyword>
<comment type="subcellular location">
    <subcellularLocation>
        <location evidence="1">Cell envelope</location>
    </subcellularLocation>
</comment>
<dbReference type="InterPro" id="IPR051555">
    <property type="entry name" value="FDH_Electron_Transfer_Unit"/>
</dbReference>
<dbReference type="InterPro" id="IPR017900">
    <property type="entry name" value="4Fe4S_Fe_S_CS"/>
</dbReference>
<evidence type="ECO:0000256" key="4">
    <source>
        <dbReference type="ARBA" id="ARBA00022737"/>
    </source>
</evidence>
<dbReference type="PANTHER" id="PTHR43545:SF6">
    <property type="entry name" value="FORMATE DEHYDROGENASE, NITRATE-INDUCIBLE, IRON-SULFUR SUBUNIT"/>
    <property type="match status" value="1"/>
</dbReference>
<dbReference type="STRING" id="443144.GM21_2639"/>
<feature type="binding site" evidence="7">
    <location>
        <position position="143"/>
    </location>
    <ligand>
        <name>[4Fe-4S] cluster</name>
        <dbReference type="ChEBI" id="CHEBI:49883"/>
        <label>2</label>
    </ligand>
</feature>
<dbReference type="GO" id="GO:0046872">
    <property type="term" value="F:metal ion binding"/>
    <property type="evidence" value="ECO:0007669"/>
    <property type="project" value="UniProtKB-KW"/>
</dbReference>
<comment type="cofactor">
    <cofactor evidence="7">
        <name>[4Fe-4S] cluster</name>
        <dbReference type="ChEBI" id="CHEBI:49883"/>
    </cofactor>
    <text evidence="7">Binds 4 [4Fe-4S] clusters per subunit.</text>
</comment>
<dbReference type="GO" id="GO:0030313">
    <property type="term" value="C:cell envelope"/>
    <property type="evidence" value="ECO:0007669"/>
    <property type="project" value="UniProtKB-SubCell"/>
</dbReference>
<evidence type="ECO:0000256" key="2">
    <source>
        <dbReference type="ARBA" id="ARBA00022485"/>
    </source>
</evidence>
<keyword evidence="9" id="KW-0812">Transmembrane</keyword>
<feature type="binding site" evidence="7">
    <location>
        <position position="93"/>
    </location>
    <ligand>
        <name>[4Fe-4S] cluster</name>
        <dbReference type="ChEBI" id="CHEBI:49883"/>
        <label>4</label>
    </ligand>
</feature>
<evidence type="ECO:0000256" key="1">
    <source>
        <dbReference type="ARBA" id="ARBA00004196"/>
    </source>
</evidence>
<dbReference type="PROSITE" id="PS00198">
    <property type="entry name" value="4FE4S_FER_1"/>
    <property type="match status" value="1"/>
</dbReference>
<evidence type="ECO:0000256" key="3">
    <source>
        <dbReference type="ARBA" id="ARBA00022723"/>
    </source>
</evidence>
<feature type="binding site" evidence="7">
    <location>
        <position position="155"/>
    </location>
    <ligand>
        <name>[4Fe-4S] cluster</name>
        <dbReference type="ChEBI" id="CHEBI:49883"/>
        <label>2</label>
    </ligand>
</feature>
<keyword evidence="6 7" id="KW-0411">Iron-sulfur</keyword>
<dbReference type="CDD" id="cd10562">
    <property type="entry name" value="FDH_b_like"/>
    <property type="match status" value="1"/>
</dbReference>
<feature type="domain" description="4Fe-4S ferredoxin-type" evidence="8">
    <location>
        <begin position="72"/>
        <end position="104"/>
    </location>
</feature>
<reference evidence="9" key="1">
    <citation type="submission" date="2009-07" db="EMBL/GenBank/DDBJ databases">
        <title>Complete sequence of Geobacter sp. M21.</title>
        <authorList>
            <consortium name="US DOE Joint Genome Institute"/>
            <person name="Lucas S."/>
            <person name="Copeland A."/>
            <person name="Lapidus A."/>
            <person name="Glavina del Rio T."/>
            <person name="Dalin E."/>
            <person name="Tice H."/>
            <person name="Bruce D."/>
            <person name="Goodwin L."/>
            <person name="Pitluck S."/>
            <person name="Saunders E."/>
            <person name="Brettin T."/>
            <person name="Detter J.C."/>
            <person name="Han C."/>
            <person name="Larimer F."/>
            <person name="Land M."/>
            <person name="Hauser L."/>
            <person name="Kyrpides N."/>
            <person name="Ovchinnikova G."/>
            <person name="Lovley D."/>
        </authorList>
    </citation>
    <scope>NUCLEOTIDE SEQUENCE [LARGE SCALE GENOMIC DNA]</scope>
    <source>
        <strain evidence="9">M21</strain>
    </source>
</reference>
<sequence length="263" mass="28782">MADTINQSGRKGFLVDTSKCIGCRSCQVACKQWNKLEADKTANLGSTENPRDLTPALYNRIRFIEQESSGQTVWQFFNQRCMHCGDAGCIKVCPAPGALYRTKEGSVVFNKEKCISCKYCVSACPFNVPRYDSDDKVAKCHLCQDRIAAGMSPACAKACPTQALQFGNRNDLIAKATAAKKKLYGVDDLLGLGVVYALEGPPEQYGLPAKPEIPTSIFLWKDVIKPLGILGFWGSIGAVLLHYVTVGPQRTEEERQDKGGSDE</sequence>
<feature type="binding site" evidence="7">
    <location>
        <position position="89"/>
    </location>
    <ligand>
        <name>[4Fe-4S] cluster</name>
        <dbReference type="ChEBI" id="CHEBI:49883"/>
        <label>3</label>
    </ligand>
</feature>
<dbReference type="PANTHER" id="PTHR43545">
    <property type="entry name" value="FORMATE DEHYDROGENASE, NITRATE-INDUCIBLE, IRON-SULFUR SUBUNIT"/>
    <property type="match status" value="1"/>
</dbReference>
<feature type="domain" description="4Fe-4S ferredoxin-type" evidence="8">
    <location>
        <begin position="105"/>
        <end position="134"/>
    </location>
</feature>
<dbReference type="Pfam" id="PF12797">
    <property type="entry name" value="Fer4_2"/>
    <property type="match status" value="1"/>
</dbReference>
<dbReference type="KEGG" id="gem:GM21_2639"/>
<gene>
    <name evidence="9" type="ordered locus">GM21_2639</name>
</gene>
<feature type="binding site" evidence="7">
    <location>
        <position position="26"/>
    </location>
    <ligand>
        <name>[4Fe-4S] cluster</name>
        <dbReference type="ChEBI" id="CHEBI:49883"/>
        <label>1</label>
    </ligand>
</feature>
<dbReference type="EMBL" id="CP001661">
    <property type="protein sequence ID" value="ACT18675.1"/>
    <property type="molecule type" value="Genomic_DNA"/>
</dbReference>
<feature type="binding site" evidence="7">
    <location>
        <position position="117"/>
    </location>
    <ligand>
        <name>[4Fe-4S] cluster</name>
        <dbReference type="ChEBI" id="CHEBI:49883"/>
        <label>4</label>
    </ligand>
</feature>
<dbReference type="Gene3D" id="1.20.5.480">
    <property type="entry name" value="Single helix bin"/>
    <property type="match status" value="1"/>
</dbReference>
<dbReference type="Pfam" id="PF13247">
    <property type="entry name" value="Fer4_11"/>
    <property type="match status" value="1"/>
</dbReference>
<evidence type="ECO:0000259" key="8">
    <source>
        <dbReference type="PROSITE" id="PS51379"/>
    </source>
</evidence>
<dbReference type="PROSITE" id="PS51379">
    <property type="entry name" value="4FE4S_FER_2"/>
    <property type="match status" value="3"/>
</dbReference>
<feature type="binding site" evidence="7">
    <location>
        <position position="159"/>
    </location>
    <ligand>
        <name>[4Fe-4S] cluster</name>
        <dbReference type="ChEBI" id="CHEBI:49883"/>
        <label>1</label>
    </ligand>
</feature>
<dbReference type="GO" id="GO:0015944">
    <property type="term" value="P:formate oxidation"/>
    <property type="evidence" value="ECO:0007669"/>
    <property type="project" value="InterPro"/>
</dbReference>
<dbReference type="Gene3D" id="3.30.70.20">
    <property type="match status" value="2"/>
</dbReference>
<evidence type="ECO:0000256" key="7">
    <source>
        <dbReference type="PIRSR" id="PIRSR036298-50"/>
    </source>
</evidence>